<reference evidence="3" key="1">
    <citation type="submission" date="2017-09" db="EMBL/GenBank/DDBJ databases">
        <title>Depth-based differentiation of microbial function through sediment-hosted aquifers and enrichment of novel symbionts in the deep terrestrial subsurface.</title>
        <authorList>
            <person name="Probst A.J."/>
            <person name="Ladd B."/>
            <person name="Jarett J.K."/>
            <person name="Geller-Mcgrath D.E."/>
            <person name="Sieber C.M.K."/>
            <person name="Emerson J.B."/>
            <person name="Anantharaman K."/>
            <person name="Thomas B.C."/>
            <person name="Malmstrom R."/>
            <person name="Stieglmeier M."/>
            <person name="Klingl A."/>
            <person name="Woyke T."/>
            <person name="Ryan C.M."/>
            <person name="Banfield J.F."/>
        </authorList>
    </citation>
    <scope>NUCLEOTIDE SEQUENCE [LARGE SCALE GENOMIC DNA]</scope>
</reference>
<comment type="caution">
    <text evidence="2">The sequence shown here is derived from an EMBL/GenBank/DDBJ whole genome shotgun (WGS) entry which is preliminary data.</text>
</comment>
<keyword evidence="1" id="KW-0472">Membrane</keyword>
<keyword evidence="1" id="KW-1133">Transmembrane helix</keyword>
<dbReference type="InterPro" id="IPR010640">
    <property type="entry name" value="Low_temperature_requirement_A"/>
</dbReference>
<gene>
    <name evidence="2" type="ORF">COT91_01445</name>
</gene>
<evidence type="ECO:0000313" key="3">
    <source>
        <dbReference type="Proteomes" id="UP000230557"/>
    </source>
</evidence>
<dbReference type="AlphaFoldDB" id="A0A2H0VEC1"/>
<dbReference type="EMBL" id="PFAJ01000017">
    <property type="protein sequence ID" value="PIR97452.1"/>
    <property type="molecule type" value="Genomic_DNA"/>
</dbReference>
<keyword evidence="1" id="KW-0812">Transmembrane</keyword>
<sequence>MLIFFGFRFSNIFVSPIAKIKEDVGHRHATWIELFYDLVFVISMARLTEFLVEHLLINGFLSFLLLFVPVWWAWVGSISLLPCRASSMKTFRKLKLIEHARLLRRPSTFHHQLLANIRRI</sequence>
<proteinExistence type="predicted"/>
<protein>
    <submittedName>
        <fullName evidence="2">Uncharacterized protein</fullName>
    </submittedName>
</protein>
<dbReference type="Proteomes" id="UP000230557">
    <property type="component" value="Unassembled WGS sequence"/>
</dbReference>
<feature type="transmembrane region" description="Helical" evidence="1">
    <location>
        <begin position="60"/>
        <end position="83"/>
    </location>
</feature>
<name>A0A2H0VEC1_9BACT</name>
<accession>A0A2H0VEC1</accession>
<organism evidence="2 3">
    <name type="scientific">Candidatus Doudnabacteria bacterium CG10_big_fil_rev_8_21_14_0_10_41_10</name>
    <dbReference type="NCBI Taxonomy" id="1974551"/>
    <lineage>
        <taxon>Bacteria</taxon>
        <taxon>Candidatus Doudnaibacteriota</taxon>
    </lineage>
</organism>
<dbReference type="PANTHER" id="PTHR36840">
    <property type="entry name" value="BLL5714 PROTEIN"/>
    <property type="match status" value="1"/>
</dbReference>
<evidence type="ECO:0000256" key="1">
    <source>
        <dbReference type="SAM" id="Phobius"/>
    </source>
</evidence>
<dbReference type="Pfam" id="PF06772">
    <property type="entry name" value="LtrA"/>
    <property type="match status" value="1"/>
</dbReference>
<dbReference type="PANTHER" id="PTHR36840:SF1">
    <property type="entry name" value="BLL5714 PROTEIN"/>
    <property type="match status" value="1"/>
</dbReference>
<evidence type="ECO:0000313" key="2">
    <source>
        <dbReference type="EMBL" id="PIR97452.1"/>
    </source>
</evidence>